<comment type="caution">
    <text evidence="1">The sequence shown here is derived from an EMBL/GenBank/DDBJ whole genome shotgun (WGS) entry which is preliminary data.</text>
</comment>
<evidence type="ECO:0000313" key="1">
    <source>
        <dbReference type="EMBL" id="MBA4454287.1"/>
    </source>
</evidence>
<dbReference type="Proteomes" id="UP000526786">
    <property type="component" value="Unassembled WGS sequence"/>
</dbReference>
<name>A0AC60W3H1_9ARCH</name>
<organism evidence="1 2">
    <name type="scientific">Candidatus Nitrosomaritimum aestuariumsis</name>
    <dbReference type="NCBI Taxonomy" id="3342354"/>
    <lineage>
        <taxon>Archaea</taxon>
        <taxon>Nitrososphaerota</taxon>
        <taxon>Nitrososphaeria</taxon>
        <taxon>Nitrosopumilales</taxon>
        <taxon>Nitrosopumilaceae</taxon>
        <taxon>Candidatus Nitrosomaritimum</taxon>
    </lineage>
</organism>
<dbReference type="EMBL" id="JACENC010000193">
    <property type="protein sequence ID" value="MBA4454287.1"/>
    <property type="molecule type" value="Genomic_DNA"/>
</dbReference>
<accession>A0AC60W3H1</accession>
<reference evidence="1 2" key="1">
    <citation type="journal article" date="2020" name="Appl. Environ. Microbiol.">
        <title>Genomic Characteristics of a Novel Species of Ammonia-Oxidizing Archaea from the Jiulong River Estuary.</title>
        <authorList>
            <person name="Zou D."/>
            <person name="Wan R."/>
            <person name="Han L."/>
            <person name="Xu M.N."/>
            <person name="Liu Y."/>
            <person name="Liu H."/>
            <person name="Kao S.J."/>
            <person name="Li M."/>
        </authorList>
    </citation>
    <scope>NUCLEOTIDE SEQUENCE [LARGE SCALE GENOMIC DNA]</scope>
    <source>
        <strain evidence="1">W2bin3</strain>
    </source>
</reference>
<gene>
    <name evidence="1" type="ORF">H2B05_05010</name>
</gene>
<protein>
    <submittedName>
        <fullName evidence="1">Uncharacterized protein</fullName>
    </submittedName>
</protein>
<proteinExistence type="predicted"/>
<feature type="non-terminal residue" evidence="1">
    <location>
        <position position="134"/>
    </location>
</feature>
<evidence type="ECO:0000313" key="2">
    <source>
        <dbReference type="Proteomes" id="UP000526786"/>
    </source>
</evidence>
<sequence>MIRKFLIFFAILVVITGTAQVMAAEDSEPKLPLSIDAHTNQNFYEYGDSVGVSGKIKNYDVDFHSGLLLEYGVLNPSGELVTSGQKVPGEFGAFSFNFITKGDAYEPSGNYLILITFDTVETDLPMFFTGGVPK</sequence>